<dbReference type="SUPFAM" id="SSF51735">
    <property type="entry name" value="NAD(P)-binding Rossmann-fold domains"/>
    <property type="match status" value="1"/>
</dbReference>
<name>G6XL60_9PROT</name>
<dbReference type="Proteomes" id="UP000004949">
    <property type="component" value="Unassembled WGS sequence"/>
</dbReference>
<proteinExistence type="predicted"/>
<dbReference type="STRING" id="1088869.GMO_24830"/>
<evidence type="ECO:0000313" key="1">
    <source>
        <dbReference type="EMBL" id="EHH67488.1"/>
    </source>
</evidence>
<comment type="caution">
    <text evidence="1">The sequence shown here is derived from an EMBL/GenBank/DDBJ whole genome shotgun (WGS) entry which is preliminary data.</text>
</comment>
<protein>
    <submittedName>
        <fullName evidence="1">Ornithine cyclodeaminase</fullName>
    </submittedName>
</protein>
<dbReference type="AlphaFoldDB" id="G6XL60"/>
<dbReference type="PATRIC" id="fig|1088869.3.peg.2475"/>
<dbReference type="InterPro" id="IPR036291">
    <property type="entry name" value="NAD(P)-bd_dom_sf"/>
</dbReference>
<keyword evidence="2" id="KW-1185">Reference proteome</keyword>
<sequence length="76" mass="8194">MKALLTTIPCPALTLAADDPAFTDHDVVITVTSSRDVLFDAQPSPKRLVIGVGAYRPDMVEVGPMIVAGRKPPHRR</sequence>
<dbReference type="Gene3D" id="3.40.50.720">
    <property type="entry name" value="NAD(P)-binding Rossmann-like Domain"/>
    <property type="match status" value="1"/>
</dbReference>
<accession>G6XL60</accession>
<gene>
    <name evidence="1" type="ORF">GMO_24830</name>
</gene>
<dbReference type="EMBL" id="AGQV01000010">
    <property type="protein sequence ID" value="EHH67488.1"/>
    <property type="molecule type" value="Genomic_DNA"/>
</dbReference>
<evidence type="ECO:0000313" key="2">
    <source>
        <dbReference type="Proteomes" id="UP000004949"/>
    </source>
</evidence>
<organism evidence="1 2">
    <name type="scientific">Gluconobacter morbifer G707</name>
    <dbReference type="NCBI Taxonomy" id="1088869"/>
    <lineage>
        <taxon>Bacteria</taxon>
        <taxon>Pseudomonadati</taxon>
        <taxon>Pseudomonadota</taxon>
        <taxon>Alphaproteobacteria</taxon>
        <taxon>Acetobacterales</taxon>
        <taxon>Acetobacteraceae</taxon>
        <taxon>Gluconobacter</taxon>
    </lineage>
</organism>
<dbReference type="eggNOG" id="COG2423">
    <property type="taxonomic scope" value="Bacteria"/>
</dbReference>
<reference evidence="1 2" key="1">
    <citation type="submission" date="2011-10" db="EMBL/GenBank/DDBJ databases">
        <title>Genome sequence of Gluconobacter morbifer G707, isolated from Drosophila gut.</title>
        <authorList>
            <person name="Lee W.-J."/>
            <person name="Kim E.-K."/>
        </authorList>
    </citation>
    <scope>NUCLEOTIDE SEQUENCE [LARGE SCALE GENOMIC DNA]</scope>
    <source>
        <strain evidence="1 2">G707</strain>
    </source>
</reference>